<dbReference type="InterPro" id="IPR029044">
    <property type="entry name" value="Nucleotide-diphossugar_trans"/>
</dbReference>
<organism evidence="1 2">
    <name type="scientific">Sulfuricaulis limicola</name>
    <dbReference type="NCBI Taxonomy" id="1620215"/>
    <lineage>
        <taxon>Bacteria</taxon>
        <taxon>Pseudomonadati</taxon>
        <taxon>Pseudomonadota</taxon>
        <taxon>Gammaproteobacteria</taxon>
        <taxon>Acidiferrobacterales</taxon>
        <taxon>Acidiferrobacteraceae</taxon>
        <taxon>Sulfuricaulis</taxon>
    </lineage>
</organism>
<dbReference type="OrthoDB" id="9805604at2"/>
<dbReference type="CDD" id="cd02513">
    <property type="entry name" value="CMP-NeuAc_Synthase"/>
    <property type="match status" value="1"/>
</dbReference>
<dbReference type="PANTHER" id="PTHR21485:SF6">
    <property type="entry name" value="N-ACYLNEURAMINATE CYTIDYLYLTRANSFERASE-RELATED"/>
    <property type="match status" value="1"/>
</dbReference>
<dbReference type="EMBL" id="AP014879">
    <property type="protein sequence ID" value="BAV33521.1"/>
    <property type="molecule type" value="Genomic_DNA"/>
</dbReference>
<dbReference type="InterPro" id="IPR003329">
    <property type="entry name" value="Cytidylyl_trans"/>
</dbReference>
<dbReference type="RefSeq" id="WP_096360362.1">
    <property type="nucleotide sequence ID" value="NZ_AP014879.1"/>
</dbReference>
<accession>A0A1B4XFD7</accession>
<dbReference type="GO" id="GO:0008781">
    <property type="term" value="F:N-acylneuraminate cytidylyltransferase activity"/>
    <property type="evidence" value="ECO:0007669"/>
    <property type="project" value="TreeGrafter"/>
</dbReference>
<dbReference type="Gene3D" id="3.90.550.10">
    <property type="entry name" value="Spore Coat Polysaccharide Biosynthesis Protein SpsA, Chain A"/>
    <property type="match status" value="1"/>
</dbReference>
<evidence type="ECO:0000313" key="1">
    <source>
        <dbReference type="EMBL" id="BAV33521.1"/>
    </source>
</evidence>
<dbReference type="KEGG" id="slim:SCL_1208"/>
<dbReference type="InParanoid" id="A0A1B4XFD7"/>
<keyword evidence="1" id="KW-0808">Transferase</keyword>
<sequence length="238" mass="27003">MIDGRRVLGLIPARGGSKGLPGKNIRPLCGKPLIAWTIEKALKSRYLDKVLVSTDSPEIAAIATGSGASAPFLRPAELATDTAPTLDVVKHALSYCREQENREYDYVVLLEPTSPLREDDDIDNMLSRLHAKADEFDAIVSVGEVNEHPSIMKRLVDGRIQPFYPEISRTTRRQDNAPAYFPYGVAYIVKTNILLAEGTFYPERCTYYCLRRYQNYEIDGIYDFLCVENIMRYEWSLR</sequence>
<dbReference type="PANTHER" id="PTHR21485">
    <property type="entry name" value="HAD SUPERFAMILY MEMBERS CMAS AND KDSC"/>
    <property type="match status" value="1"/>
</dbReference>
<keyword evidence="1" id="KW-0548">Nucleotidyltransferase</keyword>
<dbReference type="AlphaFoldDB" id="A0A1B4XFD7"/>
<evidence type="ECO:0000313" key="2">
    <source>
        <dbReference type="Proteomes" id="UP000243180"/>
    </source>
</evidence>
<proteinExistence type="predicted"/>
<dbReference type="InterPro" id="IPR050793">
    <property type="entry name" value="CMP-NeuNAc_synthase"/>
</dbReference>
<dbReference type="Proteomes" id="UP000243180">
    <property type="component" value="Chromosome"/>
</dbReference>
<reference evidence="1 2" key="1">
    <citation type="submission" date="2015-05" db="EMBL/GenBank/DDBJ databases">
        <title>Complete genome sequence of a sulfur-oxidizing gammaproteobacterium strain HA5.</title>
        <authorList>
            <person name="Miura A."/>
            <person name="Kojima H."/>
            <person name="Fukui M."/>
        </authorList>
    </citation>
    <scope>NUCLEOTIDE SEQUENCE [LARGE SCALE GENOMIC DNA]</scope>
    <source>
        <strain evidence="1 2">HA5</strain>
    </source>
</reference>
<keyword evidence="2" id="KW-1185">Reference proteome</keyword>
<gene>
    <name evidence="1" type="ORF">SCL_1208</name>
</gene>
<dbReference type="Pfam" id="PF02348">
    <property type="entry name" value="CTP_transf_3"/>
    <property type="match status" value="1"/>
</dbReference>
<dbReference type="SUPFAM" id="SSF53448">
    <property type="entry name" value="Nucleotide-diphospho-sugar transferases"/>
    <property type="match status" value="1"/>
</dbReference>
<protein>
    <submittedName>
        <fullName evidence="1">Acylneuraminate cytidylyltransferase</fullName>
    </submittedName>
</protein>
<name>A0A1B4XFD7_9GAMM</name>